<name>A0ABW8YAL9_9FLAO</name>
<evidence type="ECO:0000313" key="2">
    <source>
        <dbReference type="Proteomes" id="UP001629059"/>
    </source>
</evidence>
<dbReference type="EMBL" id="JBELQB010000004">
    <property type="protein sequence ID" value="MFL9837254.1"/>
    <property type="molecule type" value="Genomic_DNA"/>
</dbReference>
<gene>
    <name evidence="1" type="ORF">ABS768_07090</name>
</gene>
<proteinExistence type="predicted"/>
<protein>
    <recommendedName>
        <fullName evidence="3">Lipoprotein</fullName>
    </recommendedName>
</protein>
<reference evidence="1 2" key="1">
    <citation type="submission" date="2024-06" db="EMBL/GenBank/DDBJ databases">
        <authorList>
            <person name="Kaempfer P."/>
            <person name="Viver T."/>
        </authorList>
    </citation>
    <scope>NUCLEOTIDE SEQUENCE [LARGE SCALE GENOMIC DNA]</scope>
    <source>
        <strain evidence="1 2">ST-75</strain>
    </source>
</reference>
<sequence>MKSIAICVFTLFALVFLGCKQQKEEEQSKSEEVLEKATSVEQEQNIVPVERYFTDAPVAVVKNGEIEYTDYDAFLEKWKSVTGKEGVIATIEIKKTDVGGVDDNFYMVLASSEDKKTKFGTLLTMQNSKLYYYAPQDIVVMIMCKGCVDDCEVIVAYNGVASLSCSEGCSDCIKREGIFRLKRSE</sequence>
<dbReference type="RefSeq" id="WP_408074254.1">
    <property type="nucleotide sequence ID" value="NZ_JBELQB010000004.1"/>
</dbReference>
<comment type="caution">
    <text evidence="1">The sequence shown here is derived from an EMBL/GenBank/DDBJ whole genome shotgun (WGS) entry which is preliminary data.</text>
</comment>
<dbReference type="PROSITE" id="PS51257">
    <property type="entry name" value="PROKAR_LIPOPROTEIN"/>
    <property type="match status" value="1"/>
</dbReference>
<evidence type="ECO:0000313" key="1">
    <source>
        <dbReference type="EMBL" id="MFL9837254.1"/>
    </source>
</evidence>
<keyword evidence="2" id="KW-1185">Reference proteome</keyword>
<evidence type="ECO:0008006" key="3">
    <source>
        <dbReference type="Google" id="ProtNLM"/>
    </source>
</evidence>
<dbReference type="Proteomes" id="UP001629059">
    <property type="component" value="Unassembled WGS sequence"/>
</dbReference>
<accession>A0ABW8YAL9</accession>
<organism evidence="1 2">
    <name type="scientific">Flavobacterium rhizophilum</name>
    <dbReference type="NCBI Taxonomy" id="3163296"/>
    <lineage>
        <taxon>Bacteria</taxon>
        <taxon>Pseudomonadati</taxon>
        <taxon>Bacteroidota</taxon>
        <taxon>Flavobacteriia</taxon>
        <taxon>Flavobacteriales</taxon>
        <taxon>Flavobacteriaceae</taxon>
        <taxon>Flavobacterium</taxon>
    </lineage>
</organism>